<dbReference type="RefSeq" id="WP_143072951.1">
    <property type="nucleotide sequence ID" value="NZ_FOQO01000008.1"/>
</dbReference>
<dbReference type="EMBL" id="FOQO01000008">
    <property type="protein sequence ID" value="SFJ20980.1"/>
    <property type="molecule type" value="Genomic_DNA"/>
</dbReference>
<dbReference type="OrthoDB" id="9806835at2"/>
<accession>A0A1I3PI03</accession>
<protein>
    <submittedName>
        <fullName evidence="1">Uncharacterized protein</fullName>
    </submittedName>
</protein>
<proteinExistence type="predicted"/>
<dbReference type="Proteomes" id="UP000198670">
    <property type="component" value="Unassembled WGS sequence"/>
</dbReference>
<reference evidence="1 2" key="1">
    <citation type="submission" date="2016-10" db="EMBL/GenBank/DDBJ databases">
        <authorList>
            <person name="de Groot N.N."/>
        </authorList>
    </citation>
    <scope>NUCLEOTIDE SEQUENCE [LARGE SCALE GENOMIC DNA]</scope>
    <source>
        <strain evidence="1 2">RK1</strain>
    </source>
</reference>
<gene>
    <name evidence="1" type="ORF">SAMN05444682_10850</name>
</gene>
<sequence length="142" mass="16548">MATATRKYKEPKIVRAKRGWFIKLPFLWPENHPSPNGKTHKVFEISGGVNRIHDLREREALLKAMLKELKSMLENGFDPFFEHEEQAFAGQIAEKKGEIQQIEQAEQHPHGHPAKEGWLGWLVFMPEFFGMPRANGRTWCRN</sequence>
<keyword evidence="2" id="KW-1185">Reference proteome</keyword>
<evidence type="ECO:0000313" key="1">
    <source>
        <dbReference type="EMBL" id="SFJ20980.1"/>
    </source>
</evidence>
<dbReference type="AlphaFoldDB" id="A0A1I3PI03"/>
<organism evidence="1 2">
    <name type="scientific">Parapedobacter indicus</name>
    <dbReference type="NCBI Taxonomy" id="1477437"/>
    <lineage>
        <taxon>Bacteria</taxon>
        <taxon>Pseudomonadati</taxon>
        <taxon>Bacteroidota</taxon>
        <taxon>Sphingobacteriia</taxon>
        <taxon>Sphingobacteriales</taxon>
        <taxon>Sphingobacteriaceae</taxon>
        <taxon>Parapedobacter</taxon>
    </lineage>
</organism>
<name>A0A1I3PI03_9SPHI</name>
<evidence type="ECO:0000313" key="2">
    <source>
        <dbReference type="Proteomes" id="UP000198670"/>
    </source>
</evidence>